<dbReference type="OrthoDB" id="5322524at2"/>
<dbReference type="GO" id="GO:0009307">
    <property type="term" value="P:DNA restriction-modification system"/>
    <property type="evidence" value="ECO:0007669"/>
    <property type="project" value="UniProtKB-KW"/>
</dbReference>
<sequence>MMRSCKMGSKTMNESLESIKWGEFKLSLFLKNYHGKRLVERDRKQGKTPLLTAGEANNGVASFIGNESMQKYKDFISIDMFGNAFYHPYKATGDDNIYFFVNEKLSFYVKLFFVSCINKQKSKFSYGKQFRQQNADSLKIILPLDSNNQPNYAFMESFMRELEKKHLEKIIAYYQNKLAESIGGGG</sequence>
<dbReference type="EMBL" id="JRPD02000013">
    <property type="protein sequence ID" value="TLD99917.1"/>
    <property type="molecule type" value="Genomic_DNA"/>
</dbReference>
<dbReference type="Gene3D" id="3.90.220.20">
    <property type="entry name" value="DNA methylase specificity domains"/>
    <property type="match status" value="1"/>
</dbReference>
<keyword evidence="2" id="KW-0680">Restriction system</keyword>
<proteinExistence type="inferred from homology"/>
<evidence type="ECO:0000313" key="5">
    <source>
        <dbReference type="EMBL" id="TLD99917.1"/>
    </source>
</evidence>
<comment type="caution">
    <text evidence="5">The sequence shown here is derived from an EMBL/GenBank/DDBJ whole genome shotgun (WGS) entry which is preliminary data.</text>
</comment>
<name>A0A4U8TM68_9HELI</name>
<keyword evidence="5" id="KW-0255">Endonuclease</keyword>
<dbReference type="Proteomes" id="UP000029922">
    <property type="component" value="Unassembled WGS sequence"/>
</dbReference>
<dbReference type="GO" id="GO:0004519">
    <property type="term" value="F:endonuclease activity"/>
    <property type="evidence" value="ECO:0007669"/>
    <property type="project" value="UniProtKB-KW"/>
</dbReference>
<dbReference type="Pfam" id="PF01420">
    <property type="entry name" value="Methylase_S"/>
    <property type="match status" value="1"/>
</dbReference>
<dbReference type="InterPro" id="IPR000055">
    <property type="entry name" value="Restrct_endonuc_typeI_TRD"/>
</dbReference>
<reference evidence="5 6" key="1">
    <citation type="journal article" date="2014" name="Genome Announc.">
        <title>Draft genome sequences of eight enterohepatic helicobacter species isolated from both laboratory and wild rodents.</title>
        <authorList>
            <person name="Sheh A."/>
            <person name="Shen Z."/>
            <person name="Fox J.G."/>
        </authorList>
    </citation>
    <scope>NUCLEOTIDE SEQUENCE [LARGE SCALE GENOMIC DNA]</scope>
    <source>
        <strain evidence="5 6">ST1</strain>
    </source>
</reference>
<dbReference type="GO" id="GO:0003677">
    <property type="term" value="F:DNA binding"/>
    <property type="evidence" value="ECO:0007669"/>
    <property type="project" value="UniProtKB-KW"/>
</dbReference>
<evidence type="ECO:0000313" key="6">
    <source>
        <dbReference type="Proteomes" id="UP000029922"/>
    </source>
</evidence>
<feature type="domain" description="Type I restriction modification DNA specificity" evidence="4">
    <location>
        <begin position="20"/>
        <end position="170"/>
    </location>
</feature>
<accession>A0A4U8TM68</accession>
<keyword evidence="5" id="KW-0378">Hydrolase</keyword>
<dbReference type="InterPro" id="IPR044946">
    <property type="entry name" value="Restrct_endonuc_typeI_TRD_sf"/>
</dbReference>
<keyword evidence="5" id="KW-0540">Nuclease</keyword>
<dbReference type="SUPFAM" id="SSF116734">
    <property type="entry name" value="DNA methylase specificity domain"/>
    <property type="match status" value="1"/>
</dbReference>
<keyword evidence="3" id="KW-0238">DNA-binding</keyword>
<organism evidence="5 6">
    <name type="scientific">Helicobacter muridarum</name>
    <dbReference type="NCBI Taxonomy" id="216"/>
    <lineage>
        <taxon>Bacteria</taxon>
        <taxon>Pseudomonadati</taxon>
        <taxon>Campylobacterota</taxon>
        <taxon>Epsilonproteobacteria</taxon>
        <taxon>Campylobacterales</taxon>
        <taxon>Helicobacteraceae</taxon>
        <taxon>Helicobacter</taxon>
    </lineage>
</organism>
<evidence type="ECO:0000256" key="3">
    <source>
        <dbReference type="ARBA" id="ARBA00023125"/>
    </source>
</evidence>
<evidence type="ECO:0000256" key="1">
    <source>
        <dbReference type="ARBA" id="ARBA00010923"/>
    </source>
</evidence>
<protein>
    <submittedName>
        <fullName evidence="5">Type II restriction endonuclease subunit S</fullName>
    </submittedName>
</protein>
<dbReference type="AlphaFoldDB" id="A0A4U8TM68"/>
<comment type="similarity">
    <text evidence="1">Belongs to the type-I restriction system S methylase family.</text>
</comment>
<gene>
    <name evidence="5" type="ORF">LS73_006300</name>
</gene>
<evidence type="ECO:0000256" key="2">
    <source>
        <dbReference type="ARBA" id="ARBA00022747"/>
    </source>
</evidence>
<evidence type="ECO:0000259" key="4">
    <source>
        <dbReference type="Pfam" id="PF01420"/>
    </source>
</evidence>